<name>A0ABS7YC96_9BURK</name>
<gene>
    <name evidence="1" type="ORF">LE190_15470</name>
</gene>
<organism evidence="1 2">
    <name type="scientific">Massilia hydrophila</name>
    <dbReference type="NCBI Taxonomy" id="3044279"/>
    <lineage>
        <taxon>Bacteria</taxon>
        <taxon>Pseudomonadati</taxon>
        <taxon>Pseudomonadota</taxon>
        <taxon>Betaproteobacteria</taxon>
        <taxon>Burkholderiales</taxon>
        <taxon>Oxalobacteraceae</taxon>
        <taxon>Telluria group</taxon>
        <taxon>Massilia</taxon>
    </lineage>
</organism>
<protein>
    <submittedName>
        <fullName evidence="1">Uncharacterized protein</fullName>
    </submittedName>
</protein>
<accession>A0ABS7YC96</accession>
<dbReference type="RefSeq" id="WP_224947091.1">
    <property type="nucleotide sequence ID" value="NZ_JAHYBX010000006.1"/>
</dbReference>
<evidence type="ECO:0000313" key="2">
    <source>
        <dbReference type="Proteomes" id="UP001198602"/>
    </source>
</evidence>
<proteinExistence type="predicted"/>
<keyword evidence="2" id="KW-1185">Reference proteome</keyword>
<sequence>MRNNYANTAQLKELMTAPPMTAARHAEVMRQRNARRRMIEEAREAKKADDPMFDGDKR</sequence>
<evidence type="ECO:0000313" key="1">
    <source>
        <dbReference type="EMBL" id="MCA1857312.1"/>
    </source>
</evidence>
<dbReference type="Proteomes" id="UP001198602">
    <property type="component" value="Unassembled WGS sequence"/>
</dbReference>
<reference evidence="1 2" key="1">
    <citation type="submission" date="2021-07" db="EMBL/GenBank/DDBJ databases">
        <title>Characterization of Violacein-producing bacteria and related species.</title>
        <authorList>
            <person name="Wilson H.S."/>
            <person name="De Leon M.E."/>
        </authorList>
    </citation>
    <scope>NUCLEOTIDE SEQUENCE [LARGE SCALE GENOMIC DNA]</scope>
    <source>
        <strain evidence="1 2">HSC-2F05</strain>
    </source>
</reference>
<dbReference type="EMBL" id="JAHYBX010000006">
    <property type="protein sequence ID" value="MCA1857312.1"/>
    <property type="molecule type" value="Genomic_DNA"/>
</dbReference>
<comment type="caution">
    <text evidence="1">The sequence shown here is derived from an EMBL/GenBank/DDBJ whole genome shotgun (WGS) entry which is preliminary data.</text>
</comment>